<dbReference type="RefSeq" id="WP_082403080.1">
    <property type="nucleotide sequence ID" value="NZ_MTAA01000034.1"/>
</dbReference>
<dbReference type="Proteomes" id="UP000193303">
    <property type="component" value="Unassembled WGS sequence"/>
</dbReference>
<evidence type="ECO:0000313" key="2">
    <source>
        <dbReference type="Proteomes" id="UP000193303"/>
    </source>
</evidence>
<proteinExistence type="predicted"/>
<comment type="caution">
    <text evidence="1">The sequence shown here is derived from an EMBL/GenBank/DDBJ whole genome shotgun (WGS) entry which is preliminary data.</text>
</comment>
<sequence length="105" mass="12082">MTMNTDLLHQKISNRDYLRLITLNSENFSNAEHELLREILSGFEFDVVQEQALAHAVAQQARFDPNALHIEDDDEDITGVCPHCINPPMPPLRDYLVWRQNSHTG</sequence>
<protein>
    <submittedName>
        <fullName evidence="1">Uncharacterized protein</fullName>
    </submittedName>
</protein>
<gene>
    <name evidence="1" type="ORF">BV912_02980</name>
</gene>
<reference evidence="2" key="1">
    <citation type="submission" date="2017-01" db="EMBL/GenBank/DDBJ databases">
        <authorList>
            <person name="Mah S.A."/>
            <person name="Swanson W.J."/>
            <person name="Moy G.W."/>
            <person name="Vacquier V.D."/>
        </authorList>
    </citation>
    <scope>NUCLEOTIDE SEQUENCE [LARGE SCALE GENOMIC DNA]</scope>
    <source>
        <strain evidence="2">124861</strain>
    </source>
</reference>
<name>A0A1X3DKX6_9NEIS</name>
<dbReference type="EMBL" id="MTAB01000004">
    <property type="protein sequence ID" value="OSI24320.1"/>
    <property type="molecule type" value="Genomic_DNA"/>
</dbReference>
<dbReference type="AlphaFoldDB" id="A0A1X3DKX6"/>
<organism evidence="1 2">
    <name type="scientific">Neisseria dumasiana</name>
    <dbReference type="NCBI Taxonomy" id="1931275"/>
    <lineage>
        <taxon>Bacteria</taxon>
        <taxon>Pseudomonadati</taxon>
        <taxon>Pseudomonadota</taxon>
        <taxon>Betaproteobacteria</taxon>
        <taxon>Neisseriales</taxon>
        <taxon>Neisseriaceae</taxon>
        <taxon>Neisseria</taxon>
    </lineage>
</organism>
<dbReference type="STRING" id="1931275.BV914_10885"/>
<evidence type="ECO:0000313" key="1">
    <source>
        <dbReference type="EMBL" id="OSI24320.1"/>
    </source>
</evidence>
<accession>A0A1X3DKX6</accession>